<evidence type="ECO:0000313" key="7">
    <source>
        <dbReference type="EMBL" id="NSX56600.1"/>
    </source>
</evidence>
<evidence type="ECO:0000256" key="3">
    <source>
        <dbReference type="ARBA" id="ARBA00022989"/>
    </source>
</evidence>
<comment type="subcellular location">
    <subcellularLocation>
        <location evidence="1">Membrane</location>
        <topology evidence="1">Multi-pass membrane protein</topology>
    </subcellularLocation>
</comment>
<dbReference type="EMBL" id="JABUFE010000014">
    <property type="protein sequence ID" value="NSX56600.1"/>
    <property type="molecule type" value="Genomic_DNA"/>
</dbReference>
<dbReference type="InterPro" id="IPR007829">
    <property type="entry name" value="TM2"/>
</dbReference>
<accession>A0ABX2IWA5</accession>
<keyword evidence="4 5" id="KW-0472">Membrane</keyword>
<evidence type="ECO:0000256" key="2">
    <source>
        <dbReference type="ARBA" id="ARBA00022692"/>
    </source>
</evidence>
<comment type="caution">
    <text evidence="7">The sequence shown here is derived from an EMBL/GenBank/DDBJ whole genome shotgun (WGS) entry which is preliminary data.</text>
</comment>
<keyword evidence="8" id="KW-1185">Reference proteome</keyword>
<dbReference type="RefSeq" id="WP_174139752.1">
    <property type="nucleotide sequence ID" value="NZ_JABUFE010000014.1"/>
</dbReference>
<feature type="transmembrane region" description="Helical" evidence="5">
    <location>
        <begin position="97"/>
        <end position="130"/>
    </location>
</feature>
<evidence type="ECO:0000256" key="1">
    <source>
        <dbReference type="ARBA" id="ARBA00004141"/>
    </source>
</evidence>
<gene>
    <name evidence="7" type="ORF">HRQ87_17570</name>
</gene>
<keyword evidence="2 5" id="KW-0812">Transmembrane</keyword>
<name>A0ABX2IWA5_9RHOB</name>
<evidence type="ECO:0000259" key="6">
    <source>
        <dbReference type="Pfam" id="PF05154"/>
    </source>
</evidence>
<sequence>MRGVILNYDARTAQGIISGEDGQRYTFAGTDVDGDIRRTKAGAKVDFNNHEGRASSIYVMSGVASEEKSKIVAALLAFFLGAIGVHKFYYGATTAGVIMLVVSIGGAIFLLIPTLIMSIIAFIEFIVLLVRSDDEFQELYVEGKRGWF</sequence>
<feature type="domain" description="TM2" evidence="6">
    <location>
        <begin position="67"/>
        <end position="112"/>
    </location>
</feature>
<protein>
    <submittedName>
        <fullName evidence="7">TM2 domain-containing protein</fullName>
    </submittedName>
</protein>
<keyword evidence="3 5" id="KW-1133">Transmembrane helix</keyword>
<proteinExistence type="predicted"/>
<organism evidence="7 8">
    <name type="scientific">Parasulfitobacter algicola</name>
    <dbReference type="NCBI Taxonomy" id="2614809"/>
    <lineage>
        <taxon>Bacteria</taxon>
        <taxon>Pseudomonadati</taxon>
        <taxon>Pseudomonadota</taxon>
        <taxon>Alphaproteobacteria</taxon>
        <taxon>Rhodobacterales</taxon>
        <taxon>Roseobacteraceae</taxon>
        <taxon>Parasulfitobacter</taxon>
    </lineage>
</organism>
<evidence type="ECO:0000256" key="5">
    <source>
        <dbReference type="SAM" id="Phobius"/>
    </source>
</evidence>
<dbReference type="Proteomes" id="UP000777935">
    <property type="component" value="Unassembled WGS sequence"/>
</dbReference>
<evidence type="ECO:0000313" key="8">
    <source>
        <dbReference type="Proteomes" id="UP000777935"/>
    </source>
</evidence>
<evidence type="ECO:0000256" key="4">
    <source>
        <dbReference type="ARBA" id="ARBA00023136"/>
    </source>
</evidence>
<feature type="transmembrane region" description="Helical" evidence="5">
    <location>
        <begin position="71"/>
        <end position="91"/>
    </location>
</feature>
<reference evidence="7 8" key="1">
    <citation type="submission" date="2020-06" db="EMBL/GenBank/DDBJ databases">
        <title>Sulfitobacter algicola sp. nov., isolated from green algae.</title>
        <authorList>
            <person name="Wang C."/>
        </authorList>
    </citation>
    <scope>NUCLEOTIDE SEQUENCE [LARGE SCALE GENOMIC DNA]</scope>
    <source>
        <strain evidence="7 8">1151</strain>
    </source>
</reference>
<dbReference type="Pfam" id="PF05154">
    <property type="entry name" value="TM2"/>
    <property type="match status" value="1"/>
</dbReference>